<dbReference type="SUPFAM" id="SSF50475">
    <property type="entry name" value="FMN-binding split barrel"/>
    <property type="match status" value="1"/>
</dbReference>
<evidence type="ECO:0000313" key="1">
    <source>
        <dbReference type="EMBL" id="SDF69946.1"/>
    </source>
</evidence>
<dbReference type="STRING" id="660518.SAMN05216218_108209"/>
<dbReference type="Gene3D" id="2.30.110.10">
    <property type="entry name" value="Electron Transport, Fmn-binding Protein, Chain A"/>
    <property type="match status" value="1"/>
</dbReference>
<evidence type="ECO:0000313" key="2">
    <source>
        <dbReference type="Proteomes" id="UP000199076"/>
    </source>
</evidence>
<name>A0A1G7N7N4_9EURY</name>
<dbReference type="OrthoDB" id="953at2157"/>
<dbReference type="InterPro" id="IPR024747">
    <property type="entry name" value="Pyridox_Oxase-rel"/>
</dbReference>
<dbReference type="EMBL" id="FNBK01000008">
    <property type="protein sequence ID" value="SDF69946.1"/>
    <property type="molecule type" value="Genomic_DNA"/>
</dbReference>
<dbReference type="Pfam" id="PF12900">
    <property type="entry name" value="Pyridox_ox_2"/>
    <property type="match status" value="1"/>
</dbReference>
<dbReference type="InterPro" id="IPR012349">
    <property type="entry name" value="Split_barrel_FMN-bd"/>
</dbReference>
<sequence>MALDQQTSLSEDETDTVLARHETGVLSLARDDEPYAIPISYGYDSDERRFYLRLVSTPGSEKRQFLSSTPRVRLVVYENEHGVYRSVVAVGRLEEIPRSELTVEHIEQYGEAKRPLFEIWGESKEDLDIQLYQLDPDELSGRHVDVDEALESS</sequence>
<gene>
    <name evidence="1" type="ORF">SAMN05216218_108209</name>
</gene>
<dbReference type="Proteomes" id="UP000199076">
    <property type="component" value="Unassembled WGS sequence"/>
</dbReference>
<keyword evidence="2" id="KW-1185">Reference proteome</keyword>
<proteinExistence type="predicted"/>
<organism evidence="1 2">
    <name type="scientific">Halorientalis regularis</name>
    <dbReference type="NCBI Taxonomy" id="660518"/>
    <lineage>
        <taxon>Archaea</taxon>
        <taxon>Methanobacteriati</taxon>
        <taxon>Methanobacteriota</taxon>
        <taxon>Stenosarchaea group</taxon>
        <taxon>Halobacteria</taxon>
        <taxon>Halobacteriales</taxon>
        <taxon>Haloarculaceae</taxon>
        <taxon>Halorientalis</taxon>
    </lineage>
</organism>
<reference evidence="2" key="1">
    <citation type="submission" date="2016-10" db="EMBL/GenBank/DDBJ databases">
        <authorList>
            <person name="Varghese N."/>
            <person name="Submissions S."/>
        </authorList>
    </citation>
    <scope>NUCLEOTIDE SEQUENCE [LARGE SCALE GENOMIC DNA]</scope>
    <source>
        <strain evidence="2">IBRC-M 10760</strain>
    </source>
</reference>
<dbReference type="AlphaFoldDB" id="A0A1G7N7N4"/>
<protein>
    <recommendedName>
        <fullName evidence="3">Pyridoxamine 5'-phosphate oxidase</fullName>
    </recommendedName>
</protein>
<evidence type="ECO:0008006" key="3">
    <source>
        <dbReference type="Google" id="ProtNLM"/>
    </source>
</evidence>
<accession>A0A1G7N7N4</accession>
<dbReference type="RefSeq" id="WP_092692532.1">
    <property type="nucleotide sequence ID" value="NZ_FNBK01000008.1"/>
</dbReference>